<organism evidence="1 3">
    <name type="scientific">Trichonephila clavata</name>
    <name type="common">Joro spider</name>
    <name type="synonym">Nephila clavata</name>
    <dbReference type="NCBI Taxonomy" id="2740835"/>
    <lineage>
        <taxon>Eukaryota</taxon>
        <taxon>Metazoa</taxon>
        <taxon>Ecdysozoa</taxon>
        <taxon>Arthropoda</taxon>
        <taxon>Chelicerata</taxon>
        <taxon>Arachnida</taxon>
        <taxon>Araneae</taxon>
        <taxon>Araneomorphae</taxon>
        <taxon>Entelegynae</taxon>
        <taxon>Araneoidea</taxon>
        <taxon>Nephilidae</taxon>
        <taxon>Trichonephila</taxon>
    </lineage>
</organism>
<comment type="caution">
    <text evidence="1">The sequence shown here is derived from an EMBL/GenBank/DDBJ whole genome shotgun (WGS) entry which is preliminary data.</text>
</comment>
<evidence type="ECO:0000313" key="2">
    <source>
        <dbReference type="EMBL" id="GFR17066.1"/>
    </source>
</evidence>
<dbReference type="Proteomes" id="UP000887116">
    <property type="component" value="Unassembled WGS sequence"/>
</dbReference>
<dbReference type="EMBL" id="BMAO01007619">
    <property type="protein sequence ID" value="GFR17066.1"/>
    <property type="molecule type" value="Genomic_DNA"/>
</dbReference>
<dbReference type="AlphaFoldDB" id="A0A8X6KTM5"/>
<proteinExistence type="predicted"/>
<evidence type="ECO:0000313" key="3">
    <source>
        <dbReference type="Proteomes" id="UP000887116"/>
    </source>
</evidence>
<sequence length="90" mass="10017">MYVVGGRALDRLGGFTVLPNLTKLRIPTINYAAGTLRVLSPWWKGKQPRSLSKVPKLQLSGEGSRKTITARRLAWKQPSFKESVTAHLSK</sequence>
<reference evidence="1" key="1">
    <citation type="submission" date="2020-07" db="EMBL/GenBank/DDBJ databases">
        <title>Multicomponent nature underlies the extraordinary mechanical properties of spider dragline silk.</title>
        <authorList>
            <person name="Kono N."/>
            <person name="Nakamura H."/>
            <person name="Mori M."/>
            <person name="Yoshida Y."/>
            <person name="Ohtoshi R."/>
            <person name="Malay A.D."/>
            <person name="Moran D.A.P."/>
            <person name="Tomita M."/>
            <person name="Numata K."/>
            <person name="Arakawa K."/>
        </authorList>
    </citation>
    <scope>NUCLEOTIDE SEQUENCE</scope>
</reference>
<keyword evidence="3" id="KW-1185">Reference proteome</keyword>
<dbReference type="EMBL" id="BMAO01012895">
    <property type="protein sequence ID" value="GFQ84649.1"/>
    <property type="molecule type" value="Genomic_DNA"/>
</dbReference>
<name>A0A8X6KTM5_TRICU</name>
<accession>A0A8X6KTM5</accession>
<gene>
    <name evidence="1" type="primary">WBAF_1425</name>
    <name evidence="1" type="ORF">TNCT_205641</name>
    <name evidence="2" type="ORF">TNCT_705811</name>
</gene>
<protein>
    <submittedName>
        <fullName evidence="1">Uncharacterized protein</fullName>
    </submittedName>
</protein>
<evidence type="ECO:0000313" key="1">
    <source>
        <dbReference type="EMBL" id="GFQ84649.1"/>
    </source>
</evidence>